<protein>
    <submittedName>
        <fullName evidence="7">Uncharacterized protein</fullName>
    </submittedName>
</protein>
<evidence type="ECO:0000313" key="8">
    <source>
        <dbReference type="Proteomes" id="UP001187471"/>
    </source>
</evidence>
<dbReference type="AlphaFoldDB" id="A0AA88RF20"/>
<evidence type="ECO:0000256" key="5">
    <source>
        <dbReference type="ARBA" id="ARBA00022989"/>
    </source>
</evidence>
<proteinExistence type="inferred from homology"/>
<evidence type="ECO:0000256" key="6">
    <source>
        <dbReference type="ARBA" id="ARBA00023136"/>
    </source>
</evidence>
<dbReference type="PANTHER" id="PTHR31326">
    <property type="entry name" value="PROTEIN CLT2, CHLOROPLASTIC"/>
    <property type="match status" value="1"/>
</dbReference>
<dbReference type="InterPro" id="IPR013936">
    <property type="entry name" value="CRT-like"/>
</dbReference>
<reference evidence="7" key="1">
    <citation type="submission" date="2022-12" db="EMBL/GenBank/DDBJ databases">
        <title>Draft genome assemblies for two species of Escallonia (Escalloniales).</title>
        <authorList>
            <person name="Chanderbali A."/>
            <person name="Dervinis C."/>
            <person name="Anghel I."/>
            <person name="Soltis D."/>
            <person name="Soltis P."/>
            <person name="Zapata F."/>
        </authorList>
    </citation>
    <scope>NUCLEOTIDE SEQUENCE</scope>
    <source>
        <strain evidence="7">UCBG92.1500</strain>
        <tissue evidence="7">Leaf</tissue>
    </source>
</reference>
<evidence type="ECO:0000256" key="3">
    <source>
        <dbReference type="ARBA" id="ARBA00022448"/>
    </source>
</evidence>
<keyword evidence="3" id="KW-0813">Transport</keyword>
<keyword evidence="4" id="KW-0812">Transmembrane</keyword>
<evidence type="ECO:0000256" key="2">
    <source>
        <dbReference type="ARBA" id="ARBA00006690"/>
    </source>
</evidence>
<evidence type="ECO:0000256" key="4">
    <source>
        <dbReference type="ARBA" id="ARBA00022692"/>
    </source>
</evidence>
<comment type="subcellular location">
    <subcellularLocation>
        <location evidence="1">Membrane</location>
        <topology evidence="1">Multi-pass membrane protein</topology>
    </subcellularLocation>
</comment>
<keyword evidence="6" id="KW-0472">Membrane</keyword>
<comment type="similarity">
    <text evidence="2">Belongs to the CRT-like transporter family.</text>
</comment>
<organism evidence="7 8">
    <name type="scientific">Escallonia rubra</name>
    <dbReference type="NCBI Taxonomy" id="112253"/>
    <lineage>
        <taxon>Eukaryota</taxon>
        <taxon>Viridiplantae</taxon>
        <taxon>Streptophyta</taxon>
        <taxon>Embryophyta</taxon>
        <taxon>Tracheophyta</taxon>
        <taxon>Spermatophyta</taxon>
        <taxon>Magnoliopsida</taxon>
        <taxon>eudicotyledons</taxon>
        <taxon>Gunneridae</taxon>
        <taxon>Pentapetalae</taxon>
        <taxon>asterids</taxon>
        <taxon>campanulids</taxon>
        <taxon>Escalloniales</taxon>
        <taxon>Escalloniaceae</taxon>
        <taxon>Escallonia</taxon>
    </lineage>
</organism>
<dbReference type="GO" id="GO:0016020">
    <property type="term" value="C:membrane"/>
    <property type="evidence" value="ECO:0007669"/>
    <property type="project" value="UniProtKB-SubCell"/>
</dbReference>
<accession>A0AA88RF20</accession>
<sequence>MEACRPNEMPSIRFPLQNEHAKIRHRDTRIRHFTSSVPKFTVHASAKEGQVVKSSGKVILVCSAITVVLATANRVLYKLALVPMKEYPFMLAQINTFGCAAIATDDNPRTKQARTSNSKEGCLIYVVKFGVACSVGSPQERMRSSHAIHDRVAFS</sequence>
<name>A0AA88RF20_9ASTE</name>
<dbReference type="PANTHER" id="PTHR31326:SF1">
    <property type="entry name" value="PROTEIN CLT2, CHLOROPLASTIC"/>
    <property type="match status" value="1"/>
</dbReference>
<dbReference type="Proteomes" id="UP001187471">
    <property type="component" value="Unassembled WGS sequence"/>
</dbReference>
<gene>
    <name evidence="7" type="ORF">RJ640_005927</name>
</gene>
<evidence type="ECO:0000313" key="7">
    <source>
        <dbReference type="EMBL" id="KAK2981035.1"/>
    </source>
</evidence>
<evidence type="ECO:0000256" key="1">
    <source>
        <dbReference type="ARBA" id="ARBA00004141"/>
    </source>
</evidence>
<keyword evidence="5" id="KW-1133">Transmembrane helix</keyword>
<dbReference type="EMBL" id="JAVXUO010001570">
    <property type="protein sequence ID" value="KAK2981035.1"/>
    <property type="molecule type" value="Genomic_DNA"/>
</dbReference>
<keyword evidence="8" id="KW-1185">Reference proteome</keyword>
<comment type="caution">
    <text evidence="7">The sequence shown here is derived from an EMBL/GenBank/DDBJ whole genome shotgun (WGS) entry which is preliminary data.</text>
</comment>